<reference evidence="2" key="1">
    <citation type="journal article" date="2019" name="Int. J. Syst. Evol. Microbiol.">
        <title>The Global Catalogue of Microorganisms (GCM) 10K type strain sequencing project: providing services to taxonomists for standard genome sequencing and annotation.</title>
        <authorList>
            <consortium name="The Broad Institute Genomics Platform"/>
            <consortium name="The Broad Institute Genome Sequencing Center for Infectious Disease"/>
            <person name="Wu L."/>
            <person name="Ma J."/>
        </authorList>
    </citation>
    <scope>NUCLEOTIDE SEQUENCE [LARGE SCALE GENOMIC DNA]</scope>
    <source>
        <strain evidence="2">CGMCC 1.15043</strain>
    </source>
</reference>
<protein>
    <submittedName>
        <fullName evidence="1">Uncharacterized protein</fullName>
    </submittedName>
</protein>
<keyword evidence="2" id="KW-1185">Reference proteome</keyword>
<name>A0ABQ1EMH7_9BACL</name>
<organism evidence="1 2">
    <name type="scientific">Paenibacillus marchantiophytorum</name>
    <dbReference type="NCBI Taxonomy" id="1619310"/>
    <lineage>
        <taxon>Bacteria</taxon>
        <taxon>Bacillati</taxon>
        <taxon>Bacillota</taxon>
        <taxon>Bacilli</taxon>
        <taxon>Bacillales</taxon>
        <taxon>Paenibacillaceae</taxon>
        <taxon>Paenibacillus</taxon>
    </lineage>
</organism>
<sequence length="53" mass="6150">MLAHTEERKITSGDIDQMIAEIDKGWEELFDIHLSCQHIRIDLALILKSLDDE</sequence>
<dbReference type="Proteomes" id="UP000615455">
    <property type="component" value="Unassembled WGS sequence"/>
</dbReference>
<comment type="caution">
    <text evidence="1">The sequence shown here is derived from an EMBL/GenBank/DDBJ whole genome shotgun (WGS) entry which is preliminary data.</text>
</comment>
<gene>
    <name evidence="1" type="ORF">GCM10008018_23970</name>
</gene>
<evidence type="ECO:0000313" key="2">
    <source>
        <dbReference type="Proteomes" id="UP000615455"/>
    </source>
</evidence>
<dbReference type="EMBL" id="BMHE01000009">
    <property type="protein sequence ID" value="GFZ77602.1"/>
    <property type="molecule type" value="Genomic_DNA"/>
</dbReference>
<dbReference type="RefSeq" id="WP_189011674.1">
    <property type="nucleotide sequence ID" value="NZ_BMHE01000009.1"/>
</dbReference>
<evidence type="ECO:0000313" key="1">
    <source>
        <dbReference type="EMBL" id="GFZ77602.1"/>
    </source>
</evidence>
<proteinExistence type="predicted"/>
<accession>A0ABQ1EMH7</accession>